<comment type="caution">
    <text evidence="1">The sequence shown here is derived from an EMBL/GenBank/DDBJ whole genome shotgun (WGS) entry which is preliminary data.</text>
</comment>
<evidence type="ECO:0000313" key="1">
    <source>
        <dbReference type="EMBL" id="MBC8596893.1"/>
    </source>
</evidence>
<dbReference type="AlphaFoldDB" id="A0A926IUJ4"/>
<proteinExistence type="predicted"/>
<name>A0A926IUJ4_9FIRM</name>
<protein>
    <submittedName>
        <fullName evidence="1">Uncharacterized protein</fullName>
    </submittedName>
</protein>
<keyword evidence="2" id="KW-1185">Reference proteome</keyword>
<organism evidence="1 2">
    <name type="scientific">Qingrenia yutianensis</name>
    <dbReference type="NCBI Taxonomy" id="2763676"/>
    <lineage>
        <taxon>Bacteria</taxon>
        <taxon>Bacillati</taxon>
        <taxon>Bacillota</taxon>
        <taxon>Clostridia</taxon>
        <taxon>Eubacteriales</taxon>
        <taxon>Oscillospiraceae</taxon>
        <taxon>Qingrenia</taxon>
    </lineage>
</organism>
<reference evidence="1" key="1">
    <citation type="submission" date="2020-08" db="EMBL/GenBank/DDBJ databases">
        <title>Genome public.</title>
        <authorList>
            <person name="Liu C."/>
            <person name="Sun Q."/>
        </authorList>
    </citation>
    <scope>NUCLEOTIDE SEQUENCE</scope>
    <source>
        <strain evidence="1">NSJ-50</strain>
    </source>
</reference>
<accession>A0A926IUJ4</accession>
<dbReference type="RefSeq" id="WP_262432269.1">
    <property type="nucleotide sequence ID" value="NZ_JACRTE010000010.1"/>
</dbReference>
<dbReference type="EMBL" id="JACRTE010000010">
    <property type="protein sequence ID" value="MBC8596893.1"/>
    <property type="molecule type" value="Genomic_DNA"/>
</dbReference>
<sequence length="257" mass="29335">MNTEVIMETVDLKIKKDGKIELCKGEIAGTRPFYHTVLKGGKTEFKANEGYYHILILMCGEAVFENNGKNYTFSERTVFIPSPDESVSVSANTDTAILEIQWDIADGDTSLIKEYGTKFPIVQKYTESIQYVDPNKSEKTISRMMVPQRIIPRFSMGSVESYGHDIVKPHAHPMLDQFFFSFPENDMDVIINGEHIHMAGNIILHIPLGADHGVEVFEGKHMHYMWIDFLPDNELGLKRLDERHKVTGTMRSFDTEK</sequence>
<evidence type="ECO:0000313" key="2">
    <source>
        <dbReference type="Proteomes" id="UP000647416"/>
    </source>
</evidence>
<dbReference type="Proteomes" id="UP000647416">
    <property type="component" value="Unassembled WGS sequence"/>
</dbReference>
<gene>
    <name evidence="1" type="ORF">H8706_08430</name>
</gene>